<dbReference type="EMBL" id="CSTD01000005">
    <property type="protein sequence ID" value="CPR12945.1"/>
    <property type="molecule type" value="Genomic_DNA"/>
</dbReference>
<dbReference type="RefSeq" id="WP_085179622.1">
    <property type="nucleotide sequence ID" value="NZ_CSTD01000005.1"/>
</dbReference>
<reference evidence="2 3" key="1">
    <citation type="submission" date="2015-03" db="EMBL/GenBank/DDBJ databases">
        <authorList>
            <person name="Murphy D."/>
        </authorList>
    </citation>
    <scope>NUCLEOTIDE SEQUENCE [LARGE SCALE GENOMIC DNA]</scope>
    <source>
        <strain evidence="2 3">DSM 44277</strain>
    </source>
</reference>
<accession>A0A0U0WF60</accession>
<evidence type="ECO:0000256" key="1">
    <source>
        <dbReference type="SAM" id="MobiDB-lite"/>
    </source>
</evidence>
<evidence type="ECO:0000313" key="2">
    <source>
        <dbReference type="EMBL" id="CPR12945.1"/>
    </source>
</evidence>
<proteinExistence type="predicted"/>
<dbReference type="PROSITE" id="PS51257">
    <property type="entry name" value="PROKAR_LIPOPROTEIN"/>
    <property type="match status" value="1"/>
</dbReference>
<feature type="region of interest" description="Disordered" evidence="1">
    <location>
        <begin position="27"/>
        <end position="62"/>
    </location>
</feature>
<dbReference type="OrthoDB" id="4752236at2"/>
<sequence length="207" mass="20321" precursor="true">MVIARLGRGAAALLIGVLGGAGVTACGGNKSSAPSSSPTSSGSPSSTAATSVTSPSAAQPSDYSGLLIKPSDIAADLTAPQPPVLNPNNAPGVAQLFANADNSRRIGDTILIVADPAAAAAGVVNTKANYASKVNGTWQPADVGSNGAMISGTAPDNSQAITVLLFTEGKALVNMEFDSAPNDPIDAGVATDIGRKQDAAIKAGLPQ</sequence>
<evidence type="ECO:0008006" key="4">
    <source>
        <dbReference type="Google" id="ProtNLM"/>
    </source>
</evidence>
<name>A0A0U0WF60_MYCBE</name>
<dbReference type="AlphaFoldDB" id="A0A0U0WF60"/>
<dbReference type="Proteomes" id="UP000198875">
    <property type="component" value="Unassembled WGS sequence"/>
</dbReference>
<feature type="compositionally biased region" description="Low complexity" evidence="1">
    <location>
        <begin position="31"/>
        <end position="61"/>
    </location>
</feature>
<organism evidence="2 3">
    <name type="scientific">Mycobacterium bohemicum DSM 44277</name>
    <dbReference type="NCBI Taxonomy" id="1236609"/>
    <lineage>
        <taxon>Bacteria</taxon>
        <taxon>Bacillati</taxon>
        <taxon>Actinomycetota</taxon>
        <taxon>Actinomycetes</taxon>
        <taxon>Mycobacteriales</taxon>
        <taxon>Mycobacteriaceae</taxon>
        <taxon>Mycobacterium</taxon>
    </lineage>
</organism>
<evidence type="ECO:0000313" key="3">
    <source>
        <dbReference type="Proteomes" id="UP000198875"/>
    </source>
</evidence>
<protein>
    <recommendedName>
        <fullName evidence="4">Lipoprotein LpqN</fullName>
    </recommendedName>
</protein>
<gene>
    <name evidence="2" type="ORF">BN971_04252</name>
</gene>